<dbReference type="AlphaFoldDB" id="S3D4Z9"/>
<accession>S3D4Z9</accession>
<dbReference type="HOGENOM" id="CLU_1378241_0_0_1"/>
<proteinExistence type="predicted"/>
<organism evidence="2 3">
    <name type="scientific">Glarea lozoyensis (strain ATCC 20868 / MF5171)</name>
    <dbReference type="NCBI Taxonomy" id="1116229"/>
    <lineage>
        <taxon>Eukaryota</taxon>
        <taxon>Fungi</taxon>
        <taxon>Dikarya</taxon>
        <taxon>Ascomycota</taxon>
        <taxon>Pezizomycotina</taxon>
        <taxon>Leotiomycetes</taxon>
        <taxon>Helotiales</taxon>
        <taxon>Helotiaceae</taxon>
        <taxon>Glarea</taxon>
    </lineage>
</organism>
<dbReference type="KEGG" id="glz:GLAREA_06545"/>
<evidence type="ECO:0000313" key="2">
    <source>
        <dbReference type="EMBL" id="EPE33532.1"/>
    </source>
</evidence>
<keyword evidence="3" id="KW-1185">Reference proteome</keyword>
<evidence type="ECO:0000256" key="1">
    <source>
        <dbReference type="SAM" id="MobiDB-lite"/>
    </source>
</evidence>
<reference evidence="2 3" key="1">
    <citation type="journal article" date="2013" name="BMC Genomics">
        <title>Genomics-driven discovery of the pneumocandin biosynthetic gene cluster in the fungus Glarea lozoyensis.</title>
        <authorList>
            <person name="Chen L."/>
            <person name="Yue Q."/>
            <person name="Zhang X."/>
            <person name="Xiang M."/>
            <person name="Wang C."/>
            <person name="Li S."/>
            <person name="Che Y."/>
            <person name="Ortiz-Lopez F.J."/>
            <person name="Bills G.F."/>
            <person name="Liu X."/>
            <person name="An Z."/>
        </authorList>
    </citation>
    <scope>NUCLEOTIDE SEQUENCE [LARGE SCALE GENOMIC DNA]</scope>
    <source>
        <strain evidence="3">ATCC 20868 / MF5171</strain>
    </source>
</reference>
<protein>
    <submittedName>
        <fullName evidence="2">Uncharacterized protein</fullName>
    </submittedName>
</protein>
<dbReference type="RefSeq" id="XP_008080149.1">
    <property type="nucleotide sequence ID" value="XM_008081958.1"/>
</dbReference>
<gene>
    <name evidence="2" type="ORF">GLAREA_06545</name>
</gene>
<name>S3D4Z9_GLAL2</name>
<feature type="region of interest" description="Disordered" evidence="1">
    <location>
        <begin position="177"/>
        <end position="198"/>
    </location>
</feature>
<dbReference type="GeneID" id="19465598"/>
<evidence type="ECO:0000313" key="3">
    <source>
        <dbReference type="Proteomes" id="UP000016922"/>
    </source>
</evidence>
<sequence>MRQRWVAEKAVWEIYCTGNIKPFEEVWIPADLANNQINSSLSLTGHVSGVAASDQNTCSEDSEIETDDSFSDCLDMPSPDSSDSQSTIASNAWDFRDWQVEPRFRYRSPVLEGWVGHLYLEPTYTDQLPSPFNDLVTPDQLVDNRISLDQTTVGLFTPDLGPDSSNENFRFHGLYDDDSVSTVSEPDMDSLRDGEEDV</sequence>
<feature type="compositionally biased region" description="Basic and acidic residues" evidence="1">
    <location>
        <begin position="189"/>
        <end position="198"/>
    </location>
</feature>
<dbReference type="EMBL" id="KE145358">
    <property type="protein sequence ID" value="EPE33532.1"/>
    <property type="molecule type" value="Genomic_DNA"/>
</dbReference>
<dbReference type="Proteomes" id="UP000016922">
    <property type="component" value="Unassembled WGS sequence"/>
</dbReference>